<dbReference type="Proteomes" id="UP000006757">
    <property type="component" value="Unassembled WGS sequence"/>
</dbReference>
<gene>
    <name evidence="3" type="ORF">A1Q2_07623</name>
</gene>
<feature type="transmembrane region" description="Helical" evidence="2">
    <location>
        <begin position="357"/>
        <end position="374"/>
    </location>
</feature>
<feature type="transmembrane region" description="Helical" evidence="2">
    <location>
        <begin position="421"/>
        <end position="440"/>
    </location>
</feature>
<dbReference type="eggNOG" id="ENOG502RZXZ">
    <property type="taxonomic scope" value="Eukaryota"/>
</dbReference>
<comment type="caution">
    <text evidence="3">The sequence shown here is derived from an EMBL/GenBank/DDBJ whole genome shotgun (WGS) entry which is preliminary data.</text>
</comment>
<dbReference type="HOGENOM" id="CLU_022899_2_0_1"/>
<feature type="transmembrane region" description="Helical" evidence="2">
    <location>
        <begin position="205"/>
        <end position="222"/>
    </location>
</feature>
<evidence type="ECO:0000256" key="1">
    <source>
        <dbReference type="SAM" id="MobiDB-lite"/>
    </source>
</evidence>
<accession>K1VN08</accession>
<feature type="transmembrane region" description="Helical" evidence="2">
    <location>
        <begin position="395"/>
        <end position="415"/>
    </location>
</feature>
<dbReference type="EMBL" id="AMBO01000398">
    <property type="protein sequence ID" value="EKC98077.1"/>
    <property type="molecule type" value="Genomic_DNA"/>
</dbReference>
<name>K1VN08_TRIAC</name>
<dbReference type="OrthoDB" id="191995at2759"/>
<sequence>MAAPPPTSSSSRAAVPPPLTHHTSELAQRYGRADHLVYHNEGPEGEVTKFRHLFKRPTIRQWVEEGKLYREANPREVPRVELFFDLLYVGIIHQLAEAAVEEAGGLAVGRFILTFYPSWSIWEEARRYSNVSGLDDLMHRLWVLCGMACMLGYSVSASAIELHPEGEHGFDSRPVHCAAAFWLIIKLTRVLVLWYYAIRLPRFRIPQFLSGCATLVPMFVYLSRPAQIALATVGICLDLIRVDMVFFLFVSKFRSWKEWRASRARVAAGEMSQDEVKPFSWNLAKMGNMGFAVPVSTVPAPSWSSYWAKCYEHPLRRSWLTGVLFSFFHWPLVAALILASSSAKELLNNEEAEAPVAWYWGCGLGFAILFMSGIDLLHRNLGSWNSQRIPRPIRLVFNFIGALALILVPLAYHDLSTTDMFGIAVGITWAILIVNVVGILPSKSALKNHDHSNPDDPFHPERTLMIEETLPSSGMPRSSMTSLRSRSSHQHPEAFAGTEPAVQDATGHGKV</sequence>
<proteinExistence type="predicted"/>
<feature type="region of interest" description="Disordered" evidence="1">
    <location>
        <begin position="470"/>
        <end position="511"/>
    </location>
</feature>
<organism evidence="3 4">
    <name type="scientific">Trichosporon asahii var. asahii (strain CBS 8904)</name>
    <name type="common">Yeast</name>
    <dbReference type="NCBI Taxonomy" id="1220162"/>
    <lineage>
        <taxon>Eukaryota</taxon>
        <taxon>Fungi</taxon>
        <taxon>Dikarya</taxon>
        <taxon>Basidiomycota</taxon>
        <taxon>Agaricomycotina</taxon>
        <taxon>Tremellomycetes</taxon>
        <taxon>Trichosporonales</taxon>
        <taxon>Trichosporonaceae</taxon>
        <taxon>Trichosporon</taxon>
    </lineage>
</organism>
<feature type="transmembrane region" description="Helical" evidence="2">
    <location>
        <begin position="319"/>
        <end position="337"/>
    </location>
</feature>
<dbReference type="InParanoid" id="K1VN08"/>
<feature type="transmembrane region" description="Helical" evidence="2">
    <location>
        <begin position="180"/>
        <end position="198"/>
    </location>
</feature>
<reference evidence="3 4" key="1">
    <citation type="journal article" date="2012" name="Eukaryot. Cell">
        <title>Genome sequence of the Trichosporon asahii environmental strain CBS 8904.</title>
        <authorList>
            <person name="Yang R.Y."/>
            <person name="Li H.T."/>
            <person name="Zhu H."/>
            <person name="Zhou G.P."/>
            <person name="Wang M."/>
            <person name="Wang L."/>
        </authorList>
    </citation>
    <scope>NUCLEOTIDE SEQUENCE [LARGE SCALE GENOMIC DNA]</scope>
    <source>
        <strain evidence="3 4">CBS 8904</strain>
    </source>
</reference>
<keyword evidence="2" id="KW-0812">Transmembrane</keyword>
<dbReference type="PANTHER" id="PTHR36840:SF1">
    <property type="entry name" value="BLL5714 PROTEIN"/>
    <property type="match status" value="1"/>
</dbReference>
<dbReference type="Pfam" id="PF06772">
    <property type="entry name" value="LtrA"/>
    <property type="match status" value="1"/>
</dbReference>
<evidence type="ECO:0000313" key="3">
    <source>
        <dbReference type="EMBL" id="EKC98077.1"/>
    </source>
</evidence>
<protein>
    <submittedName>
        <fullName evidence="3">Uncharacterized protein</fullName>
    </submittedName>
</protein>
<dbReference type="STRING" id="1220162.K1VN08"/>
<evidence type="ECO:0000256" key="2">
    <source>
        <dbReference type="SAM" id="Phobius"/>
    </source>
</evidence>
<keyword evidence="2" id="KW-0472">Membrane</keyword>
<keyword evidence="2" id="KW-1133">Transmembrane helix</keyword>
<evidence type="ECO:0000313" key="4">
    <source>
        <dbReference type="Proteomes" id="UP000006757"/>
    </source>
</evidence>
<keyword evidence="4" id="KW-1185">Reference proteome</keyword>
<dbReference type="InterPro" id="IPR010640">
    <property type="entry name" value="Low_temperature_requirement_A"/>
</dbReference>
<dbReference type="OMA" id="QRLVILW"/>
<dbReference type="AlphaFoldDB" id="K1VN08"/>
<feature type="transmembrane region" description="Helical" evidence="2">
    <location>
        <begin position="228"/>
        <end position="250"/>
    </location>
</feature>
<feature type="transmembrane region" description="Helical" evidence="2">
    <location>
        <begin position="141"/>
        <end position="160"/>
    </location>
</feature>
<dbReference type="PANTHER" id="PTHR36840">
    <property type="entry name" value="BLL5714 PROTEIN"/>
    <property type="match status" value="1"/>
</dbReference>